<sequence length="176" mass="19314">MDSEEMPVGMDIAPHVEPPGNVELPVSNRAETPSPVARPPQPEISPQIQKQTPPESEIGKRLDLEPATPEEPTYVIQRGEEFVTVTHAQMTPEERRALEAASRETPSSQSPEKSTSFLDDLKRRNPNYDYDGTGITPGMADQAARWANENGIDPYELGPSQIILAQTSPTSTKPQT</sequence>
<accession>A0A1F7Z616</accession>
<comment type="caution">
    <text evidence="2">The sequence shown here is derived from an EMBL/GenBank/DDBJ whole genome shotgun (WGS) entry which is preliminary data.</text>
</comment>
<feature type="compositionally biased region" description="Polar residues" evidence="1">
    <location>
        <begin position="44"/>
        <end position="54"/>
    </location>
</feature>
<protein>
    <submittedName>
        <fullName evidence="2">Uncharacterized protein</fullName>
    </submittedName>
</protein>
<dbReference type="EMBL" id="MGGR01000002">
    <property type="protein sequence ID" value="OGM34890.1"/>
    <property type="molecule type" value="Genomic_DNA"/>
</dbReference>
<evidence type="ECO:0000313" key="2">
    <source>
        <dbReference type="EMBL" id="OGM34890.1"/>
    </source>
</evidence>
<name>A0A1F7Z616_9BACT</name>
<dbReference type="STRING" id="1802505.A3D01_00235"/>
<proteinExistence type="predicted"/>
<dbReference type="Proteomes" id="UP000177169">
    <property type="component" value="Unassembled WGS sequence"/>
</dbReference>
<feature type="compositionally biased region" description="Polar residues" evidence="1">
    <location>
        <begin position="105"/>
        <end position="117"/>
    </location>
</feature>
<feature type="compositionally biased region" description="Basic and acidic residues" evidence="1">
    <location>
        <begin position="92"/>
        <end position="102"/>
    </location>
</feature>
<evidence type="ECO:0000256" key="1">
    <source>
        <dbReference type="SAM" id="MobiDB-lite"/>
    </source>
</evidence>
<dbReference type="AlphaFoldDB" id="A0A1F7Z616"/>
<reference evidence="2 3" key="1">
    <citation type="journal article" date="2016" name="Nat. Commun.">
        <title>Thousands of microbial genomes shed light on interconnected biogeochemical processes in an aquifer system.</title>
        <authorList>
            <person name="Anantharaman K."/>
            <person name="Brown C.T."/>
            <person name="Hug L.A."/>
            <person name="Sharon I."/>
            <person name="Castelle C.J."/>
            <person name="Probst A.J."/>
            <person name="Thomas B.C."/>
            <person name="Singh A."/>
            <person name="Wilkins M.J."/>
            <person name="Karaoz U."/>
            <person name="Brodie E.L."/>
            <person name="Williams K.H."/>
            <person name="Hubbard S.S."/>
            <person name="Banfield J.F."/>
        </authorList>
    </citation>
    <scope>NUCLEOTIDE SEQUENCE [LARGE SCALE GENOMIC DNA]</scope>
</reference>
<feature type="region of interest" description="Disordered" evidence="1">
    <location>
        <begin position="1"/>
        <end position="136"/>
    </location>
</feature>
<evidence type="ECO:0000313" key="3">
    <source>
        <dbReference type="Proteomes" id="UP000177169"/>
    </source>
</evidence>
<feature type="compositionally biased region" description="Polar residues" evidence="1">
    <location>
        <begin position="163"/>
        <end position="176"/>
    </location>
</feature>
<organism evidence="2 3">
    <name type="scientific">Candidatus Woesebacteria bacterium RIFCSPHIGHO2_02_FULL_39_13</name>
    <dbReference type="NCBI Taxonomy" id="1802505"/>
    <lineage>
        <taxon>Bacteria</taxon>
        <taxon>Candidatus Woeseibacteriota</taxon>
    </lineage>
</organism>
<gene>
    <name evidence="2" type="ORF">A3D01_00235</name>
</gene>
<feature type="region of interest" description="Disordered" evidence="1">
    <location>
        <begin position="150"/>
        <end position="176"/>
    </location>
</feature>